<feature type="chain" id="PRO_5018720931" description="Transcobalamin-like C-terminal domain-containing protein" evidence="1">
    <location>
        <begin position="21"/>
        <end position="139"/>
    </location>
</feature>
<dbReference type="PANTHER" id="PTHR10559">
    <property type="entry name" value="TRANSCOBALAMIN-1/GASTRIC INTRINSIC FACTOR"/>
    <property type="match status" value="1"/>
</dbReference>
<dbReference type="InterPro" id="IPR051588">
    <property type="entry name" value="Cobalamin_Transport"/>
</dbReference>
<organism evidence="3 4">
    <name type="scientific">Labrus bergylta</name>
    <name type="common">ballan wrasse</name>
    <dbReference type="NCBI Taxonomy" id="56723"/>
    <lineage>
        <taxon>Eukaryota</taxon>
        <taxon>Metazoa</taxon>
        <taxon>Chordata</taxon>
        <taxon>Craniata</taxon>
        <taxon>Vertebrata</taxon>
        <taxon>Euteleostomi</taxon>
        <taxon>Actinopterygii</taxon>
        <taxon>Neopterygii</taxon>
        <taxon>Teleostei</taxon>
        <taxon>Neoteleostei</taxon>
        <taxon>Acanthomorphata</taxon>
        <taxon>Eupercaria</taxon>
        <taxon>Labriformes</taxon>
        <taxon>Labridae</taxon>
        <taxon>Labrus</taxon>
    </lineage>
</organism>
<keyword evidence="1" id="KW-0732">Signal</keyword>
<dbReference type="Proteomes" id="UP000261660">
    <property type="component" value="Unplaced"/>
</dbReference>
<protein>
    <recommendedName>
        <fullName evidence="2">Transcobalamin-like C-terminal domain-containing protein</fullName>
    </recommendedName>
</protein>
<feature type="signal peptide" evidence="1">
    <location>
        <begin position="1"/>
        <end position="20"/>
    </location>
</feature>
<dbReference type="FunCoup" id="A0A3Q3E903">
    <property type="interactions" value="36"/>
</dbReference>
<reference evidence="3" key="1">
    <citation type="submission" date="2025-08" db="UniProtKB">
        <authorList>
            <consortium name="Ensembl"/>
        </authorList>
    </citation>
    <scope>IDENTIFICATION</scope>
</reference>
<dbReference type="AlphaFoldDB" id="A0A3Q3E903"/>
<dbReference type="PANTHER" id="PTHR10559:SF18">
    <property type="entry name" value="TRANSCOBALAMIN II"/>
    <property type="match status" value="1"/>
</dbReference>
<dbReference type="Ensembl" id="ENSLBET00000004086.1">
    <property type="protein sequence ID" value="ENSLBEP00000003880.1"/>
    <property type="gene ID" value="ENSLBEG00000003002.1"/>
</dbReference>
<evidence type="ECO:0000313" key="3">
    <source>
        <dbReference type="Ensembl" id="ENSLBEP00000003880.1"/>
    </source>
</evidence>
<dbReference type="GO" id="GO:0005615">
    <property type="term" value="C:extracellular space"/>
    <property type="evidence" value="ECO:0007669"/>
    <property type="project" value="TreeGrafter"/>
</dbReference>
<proteinExistence type="predicted"/>
<name>A0A3Q3E903_9LABR</name>
<dbReference type="Gene3D" id="2.170.130.30">
    <property type="match status" value="1"/>
</dbReference>
<dbReference type="GeneTree" id="ENSGT00390000014712"/>
<dbReference type="InParanoid" id="A0A3Q3E903"/>
<keyword evidence="4" id="KW-1185">Reference proteome</keyword>
<evidence type="ECO:0000256" key="1">
    <source>
        <dbReference type="SAM" id="SignalP"/>
    </source>
</evidence>
<dbReference type="InterPro" id="IPR027954">
    <property type="entry name" value="Transcobalamin-like_C"/>
</dbReference>
<dbReference type="Pfam" id="PF14478">
    <property type="entry name" value="DUF4430"/>
    <property type="match status" value="1"/>
</dbReference>
<reference evidence="3" key="2">
    <citation type="submission" date="2025-09" db="UniProtKB">
        <authorList>
            <consortium name="Ensembl"/>
        </authorList>
    </citation>
    <scope>IDENTIFICATION</scope>
</reference>
<accession>A0A3Q3E903</accession>
<dbReference type="GO" id="GO:0031419">
    <property type="term" value="F:cobalamin binding"/>
    <property type="evidence" value="ECO:0007669"/>
    <property type="project" value="TreeGrafter"/>
</dbReference>
<evidence type="ECO:0000259" key="2">
    <source>
        <dbReference type="Pfam" id="PF14478"/>
    </source>
</evidence>
<dbReference type="GO" id="GO:0015889">
    <property type="term" value="P:cobalamin transport"/>
    <property type="evidence" value="ECO:0007669"/>
    <property type="project" value="TreeGrafter"/>
</dbReference>
<sequence length="139" mass="15227">MSPALLCAALLLLLLPGAPAENSNVTPISIRVSNSVTNAPNKTYSTHVVFRGILLGGMRRLQRENHCFKFTYTEHADYGPFLESVNGLHGCPKEQTFWELRVMSANGIVITPDVGIGCYIPCANDTIILNYKKFVSGDL</sequence>
<evidence type="ECO:0000313" key="4">
    <source>
        <dbReference type="Proteomes" id="UP000261660"/>
    </source>
</evidence>
<feature type="domain" description="Transcobalamin-like C-terminal" evidence="2">
    <location>
        <begin position="73"/>
        <end position="133"/>
    </location>
</feature>